<proteinExistence type="predicted"/>
<reference evidence="3" key="2">
    <citation type="submission" date="2023-06" db="EMBL/GenBank/DDBJ databases">
        <authorList>
            <consortium name="Lawrence Berkeley National Laboratory"/>
            <person name="Haridas S."/>
            <person name="Hensen N."/>
            <person name="Bonometti L."/>
            <person name="Westerberg I."/>
            <person name="Brannstrom I.O."/>
            <person name="Guillou S."/>
            <person name="Cros-Aarteil S."/>
            <person name="Calhoun S."/>
            <person name="Kuo A."/>
            <person name="Mondo S."/>
            <person name="Pangilinan J."/>
            <person name="Riley R."/>
            <person name="Labutti K."/>
            <person name="Andreopoulos B."/>
            <person name="Lipzen A."/>
            <person name="Chen C."/>
            <person name="Yanf M."/>
            <person name="Daum C."/>
            <person name="Ng V."/>
            <person name="Clum A."/>
            <person name="Steindorff A."/>
            <person name="Ohm R."/>
            <person name="Martin F."/>
            <person name="Silar P."/>
            <person name="Natvig D."/>
            <person name="Lalanne C."/>
            <person name="Gautier V."/>
            <person name="Ament-Velasquez S.L."/>
            <person name="Kruys A."/>
            <person name="Hutchinson M.I."/>
            <person name="Powell A.J."/>
            <person name="Barry K."/>
            <person name="Miller A.N."/>
            <person name="Grigoriev I.V."/>
            <person name="Debuchy R."/>
            <person name="Gladieux P."/>
            <person name="Thoren M.H."/>
            <person name="Johannesson H."/>
        </authorList>
    </citation>
    <scope>NUCLEOTIDE SEQUENCE</scope>
    <source>
        <strain evidence="3">CBS 955.72</strain>
    </source>
</reference>
<dbReference type="Pfam" id="PF06985">
    <property type="entry name" value="HET"/>
    <property type="match status" value="1"/>
</dbReference>
<sequence>MHMPPSKIQAWLEECLEHHPKCLRPRTTTHPPHLLDLQNSNPDDTSPTADIRLAIRPIHRGHYAILSHCWGTSQPLRLLQSNLEVFQSRIPFVDLPKTFQDAVTTMRALGLRYLWSDSLCILQDSVSDWEEHCPEMANIYRRSYVTLAGPLASGCTSGFFHTRVPPADPAVELNDEGDPVSSVCRELDRLC</sequence>
<dbReference type="PANTHER" id="PTHR33112:SF16">
    <property type="entry name" value="HETEROKARYON INCOMPATIBILITY DOMAIN-CONTAINING PROTEIN"/>
    <property type="match status" value="1"/>
</dbReference>
<feature type="domain" description="Heterokaryon incompatibility" evidence="2">
    <location>
        <begin position="63"/>
        <end position="175"/>
    </location>
</feature>
<dbReference type="AlphaFoldDB" id="A0AAJ0MFG1"/>
<keyword evidence="4" id="KW-1185">Reference proteome</keyword>
<evidence type="ECO:0000313" key="4">
    <source>
        <dbReference type="Proteomes" id="UP001275084"/>
    </source>
</evidence>
<reference evidence="3" key="1">
    <citation type="journal article" date="2023" name="Mol. Phylogenet. Evol.">
        <title>Genome-scale phylogeny and comparative genomics of the fungal order Sordariales.</title>
        <authorList>
            <person name="Hensen N."/>
            <person name="Bonometti L."/>
            <person name="Westerberg I."/>
            <person name="Brannstrom I.O."/>
            <person name="Guillou S."/>
            <person name="Cros-Aarteil S."/>
            <person name="Calhoun S."/>
            <person name="Haridas S."/>
            <person name="Kuo A."/>
            <person name="Mondo S."/>
            <person name="Pangilinan J."/>
            <person name="Riley R."/>
            <person name="LaButti K."/>
            <person name="Andreopoulos B."/>
            <person name="Lipzen A."/>
            <person name="Chen C."/>
            <person name="Yan M."/>
            <person name="Daum C."/>
            <person name="Ng V."/>
            <person name="Clum A."/>
            <person name="Steindorff A."/>
            <person name="Ohm R.A."/>
            <person name="Martin F."/>
            <person name="Silar P."/>
            <person name="Natvig D.O."/>
            <person name="Lalanne C."/>
            <person name="Gautier V."/>
            <person name="Ament-Velasquez S.L."/>
            <person name="Kruys A."/>
            <person name="Hutchinson M.I."/>
            <person name="Powell A.J."/>
            <person name="Barry K."/>
            <person name="Miller A.N."/>
            <person name="Grigoriev I.V."/>
            <person name="Debuchy R."/>
            <person name="Gladieux P."/>
            <person name="Hiltunen Thoren M."/>
            <person name="Johannesson H."/>
        </authorList>
    </citation>
    <scope>NUCLEOTIDE SEQUENCE</scope>
    <source>
        <strain evidence="3">CBS 955.72</strain>
    </source>
</reference>
<evidence type="ECO:0000256" key="1">
    <source>
        <dbReference type="SAM" id="MobiDB-lite"/>
    </source>
</evidence>
<dbReference type="InterPro" id="IPR010730">
    <property type="entry name" value="HET"/>
</dbReference>
<feature type="region of interest" description="Disordered" evidence="1">
    <location>
        <begin position="27"/>
        <end position="46"/>
    </location>
</feature>
<protein>
    <submittedName>
        <fullName evidence="3">Heterokaryon incompatibility protein-domain-containing protein</fullName>
    </submittedName>
</protein>
<dbReference type="Proteomes" id="UP001275084">
    <property type="component" value="Unassembled WGS sequence"/>
</dbReference>
<accession>A0AAJ0MFG1</accession>
<gene>
    <name evidence="3" type="ORF">B0T25DRAFT_566047</name>
</gene>
<comment type="caution">
    <text evidence="3">The sequence shown here is derived from an EMBL/GenBank/DDBJ whole genome shotgun (WGS) entry which is preliminary data.</text>
</comment>
<dbReference type="EMBL" id="JAUIQD010000003">
    <property type="protein sequence ID" value="KAK3356710.1"/>
    <property type="molecule type" value="Genomic_DNA"/>
</dbReference>
<evidence type="ECO:0000313" key="3">
    <source>
        <dbReference type="EMBL" id="KAK3356710.1"/>
    </source>
</evidence>
<organism evidence="3 4">
    <name type="scientific">Lasiosphaeria hispida</name>
    <dbReference type="NCBI Taxonomy" id="260671"/>
    <lineage>
        <taxon>Eukaryota</taxon>
        <taxon>Fungi</taxon>
        <taxon>Dikarya</taxon>
        <taxon>Ascomycota</taxon>
        <taxon>Pezizomycotina</taxon>
        <taxon>Sordariomycetes</taxon>
        <taxon>Sordariomycetidae</taxon>
        <taxon>Sordariales</taxon>
        <taxon>Lasiosphaeriaceae</taxon>
        <taxon>Lasiosphaeria</taxon>
    </lineage>
</organism>
<dbReference type="PANTHER" id="PTHR33112">
    <property type="entry name" value="DOMAIN PROTEIN, PUTATIVE-RELATED"/>
    <property type="match status" value="1"/>
</dbReference>
<name>A0AAJ0MFG1_9PEZI</name>
<evidence type="ECO:0000259" key="2">
    <source>
        <dbReference type="Pfam" id="PF06985"/>
    </source>
</evidence>
<feature type="compositionally biased region" description="Polar residues" evidence="1">
    <location>
        <begin position="37"/>
        <end position="46"/>
    </location>
</feature>